<evidence type="ECO:0000313" key="2">
    <source>
        <dbReference type="EMBL" id="CAJ1400014.1"/>
    </source>
</evidence>
<dbReference type="Proteomes" id="UP001178507">
    <property type="component" value="Unassembled WGS sequence"/>
</dbReference>
<organism evidence="2 3">
    <name type="scientific">Effrenium voratum</name>
    <dbReference type="NCBI Taxonomy" id="2562239"/>
    <lineage>
        <taxon>Eukaryota</taxon>
        <taxon>Sar</taxon>
        <taxon>Alveolata</taxon>
        <taxon>Dinophyceae</taxon>
        <taxon>Suessiales</taxon>
        <taxon>Symbiodiniaceae</taxon>
        <taxon>Effrenium</taxon>
    </lineage>
</organism>
<gene>
    <name evidence="2" type="ORF">EVOR1521_LOCUS23447</name>
</gene>
<evidence type="ECO:0000313" key="3">
    <source>
        <dbReference type="Proteomes" id="UP001178507"/>
    </source>
</evidence>
<dbReference type="AlphaFoldDB" id="A0AA36J7M6"/>
<dbReference type="EMBL" id="CAUJNA010003355">
    <property type="protein sequence ID" value="CAJ1400014.1"/>
    <property type="molecule type" value="Genomic_DNA"/>
</dbReference>
<keyword evidence="3" id="KW-1185">Reference proteome</keyword>
<sequence length="122" mass="13308">MPAPSTPQIPEEPFTDFEPDMPGTPATARQRLRDAAHLFEGHLAGVVKAFQLLQQQSNELMVLEERKDGQVGSVVSLDDLMCNVNVLDSQCGASESDWKWLSGNPPMKGLAFCMGNTVYEAA</sequence>
<evidence type="ECO:0000256" key="1">
    <source>
        <dbReference type="SAM" id="MobiDB-lite"/>
    </source>
</evidence>
<protein>
    <submittedName>
        <fullName evidence="2">Uncharacterized protein</fullName>
    </submittedName>
</protein>
<feature type="region of interest" description="Disordered" evidence="1">
    <location>
        <begin position="1"/>
        <end position="27"/>
    </location>
</feature>
<accession>A0AA36J7M6</accession>
<reference evidence="2" key="1">
    <citation type="submission" date="2023-08" db="EMBL/GenBank/DDBJ databases">
        <authorList>
            <person name="Chen Y."/>
            <person name="Shah S."/>
            <person name="Dougan E. K."/>
            <person name="Thang M."/>
            <person name="Chan C."/>
        </authorList>
    </citation>
    <scope>NUCLEOTIDE SEQUENCE</scope>
</reference>
<proteinExistence type="predicted"/>
<name>A0AA36J7M6_9DINO</name>
<comment type="caution">
    <text evidence="2">The sequence shown here is derived from an EMBL/GenBank/DDBJ whole genome shotgun (WGS) entry which is preliminary data.</text>
</comment>